<dbReference type="Pfam" id="PF00589">
    <property type="entry name" value="Phage_integrase"/>
    <property type="match status" value="1"/>
</dbReference>
<dbReference type="GO" id="GO:0006310">
    <property type="term" value="P:DNA recombination"/>
    <property type="evidence" value="ECO:0007669"/>
    <property type="project" value="UniProtKB-KW"/>
</dbReference>
<evidence type="ECO:0000313" key="4">
    <source>
        <dbReference type="Proteomes" id="UP000037109"/>
    </source>
</evidence>
<dbReference type="EMBL" id="LGUF01000007">
    <property type="protein sequence ID" value="KON86589.1"/>
    <property type="molecule type" value="Genomic_DNA"/>
</dbReference>
<dbReference type="OrthoDB" id="9788852at2"/>
<dbReference type="CDD" id="cd01192">
    <property type="entry name" value="INT_C_like_3"/>
    <property type="match status" value="1"/>
</dbReference>
<dbReference type="InterPro" id="IPR011010">
    <property type="entry name" value="DNA_brk_join_enz"/>
</dbReference>
<feature type="domain" description="Tyr recombinase" evidence="2">
    <location>
        <begin position="1"/>
        <end position="176"/>
    </location>
</feature>
<dbReference type="GO" id="GO:0003677">
    <property type="term" value="F:DNA binding"/>
    <property type="evidence" value="ECO:0007669"/>
    <property type="project" value="InterPro"/>
</dbReference>
<dbReference type="PANTHER" id="PTHR30349">
    <property type="entry name" value="PHAGE INTEGRASE-RELATED"/>
    <property type="match status" value="1"/>
</dbReference>
<dbReference type="RefSeq" id="WP_053433954.1">
    <property type="nucleotide sequence ID" value="NZ_LGUF01000007.1"/>
</dbReference>
<reference evidence="4" key="1">
    <citation type="submission" date="2015-07" db="EMBL/GenBank/DDBJ databases">
        <title>Fjat-10036 dsm4.</title>
        <authorList>
            <person name="Liu B."/>
            <person name="Wang J."/>
            <person name="Zhu Y."/>
            <person name="Liu G."/>
            <person name="Chen Q."/>
            <person name="Chen Z."/>
            <person name="Lan J."/>
            <person name="Che J."/>
            <person name="Ge C."/>
            <person name="Shi H."/>
            <person name="Pan Z."/>
            <person name="Liu X."/>
        </authorList>
    </citation>
    <scope>NUCLEOTIDE SEQUENCE [LARGE SCALE GENOMIC DNA]</scope>
    <source>
        <strain evidence="4">DSM 4</strain>
    </source>
</reference>
<keyword evidence="1" id="KW-0233">DNA recombination</keyword>
<dbReference type="SUPFAM" id="SSF56349">
    <property type="entry name" value="DNA breaking-rejoining enzymes"/>
    <property type="match status" value="1"/>
</dbReference>
<dbReference type="PROSITE" id="PS51898">
    <property type="entry name" value="TYR_RECOMBINASE"/>
    <property type="match status" value="1"/>
</dbReference>
<sequence>MNTVQPIRDIAMIAAMKDVLMRQHYRNYFLFVLGINTGLRISDLLTLKVGDVRERSHIIITEQKTGKLKRFKINSELQKHISEFTISKDAAEYLFKSRRGAQRIHRVQAWKILNTAAKEVGLAEIGTHTLRKTFGYHFYQKYKDVAVLQQIFNHSSPAVTMRYIGINQDIIDEAVDGFSL</sequence>
<dbReference type="InterPro" id="IPR050090">
    <property type="entry name" value="Tyrosine_recombinase_XerCD"/>
</dbReference>
<dbReference type="AlphaFoldDB" id="A0A0M0G9T5"/>
<dbReference type="PANTHER" id="PTHR30349:SF82">
    <property type="entry name" value="INTEGRASE_RECOMBINASE YOEC-RELATED"/>
    <property type="match status" value="1"/>
</dbReference>
<comment type="caution">
    <text evidence="3">The sequence shown here is derived from an EMBL/GenBank/DDBJ whole genome shotgun (WGS) entry which is preliminary data.</text>
</comment>
<dbReference type="STRING" id="1459.AF332_07000"/>
<organism evidence="3 4">
    <name type="scientific">Sporosarcina globispora</name>
    <name type="common">Bacillus globisporus</name>
    <dbReference type="NCBI Taxonomy" id="1459"/>
    <lineage>
        <taxon>Bacteria</taxon>
        <taxon>Bacillati</taxon>
        <taxon>Bacillota</taxon>
        <taxon>Bacilli</taxon>
        <taxon>Bacillales</taxon>
        <taxon>Caryophanaceae</taxon>
        <taxon>Sporosarcina</taxon>
    </lineage>
</organism>
<gene>
    <name evidence="3" type="ORF">AF332_07000</name>
</gene>
<dbReference type="InterPro" id="IPR013762">
    <property type="entry name" value="Integrase-like_cat_sf"/>
</dbReference>
<protein>
    <submittedName>
        <fullName evidence="3">Integrase</fullName>
    </submittedName>
</protein>
<keyword evidence="4" id="KW-1185">Reference proteome</keyword>
<evidence type="ECO:0000313" key="3">
    <source>
        <dbReference type="EMBL" id="KON86589.1"/>
    </source>
</evidence>
<dbReference type="PATRIC" id="fig|1459.3.peg.1508"/>
<dbReference type="Proteomes" id="UP000037109">
    <property type="component" value="Unassembled WGS sequence"/>
</dbReference>
<accession>A0A0M0G9T5</accession>
<proteinExistence type="predicted"/>
<dbReference type="Gene3D" id="1.10.443.10">
    <property type="entry name" value="Intergrase catalytic core"/>
    <property type="match status" value="1"/>
</dbReference>
<dbReference type="GO" id="GO:0015074">
    <property type="term" value="P:DNA integration"/>
    <property type="evidence" value="ECO:0007669"/>
    <property type="project" value="InterPro"/>
</dbReference>
<evidence type="ECO:0000256" key="1">
    <source>
        <dbReference type="ARBA" id="ARBA00023172"/>
    </source>
</evidence>
<name>A0A0M0G9T5_SPOGL</name>
<dbReference type="InterPro" id="IPR002104">
    <property type="entry name" value="Integrase_catalytic"/>
</dbReference>
<evidence type="ECO:0000259" key="2">
    <source>
        <dbReference type="PROSITE" id="PS51898"/>
    </source>
</evidence>